<dbReference type="RefSeq" id="XP_013261373.1">
    <property type="nucleotide sequence ID" value="XM_013405919.1"/>
</dbReference>
<sequence length="204" mass="21145">MPTNRPFFANFFSAFRARTSPTFSAKSTSTYDAVISPGSLVAAAHVSTSTATATSTSTVTRTITTKAHDSPAGSSQSSSQSKASTSSTAPLPFSTNPSSHRYATPLSPGTASPTVGLSHIHPHSPSHTSHANASLSMSPPAPTRGRQRRGSDSSNSSGGFIDALGAEKWYIGGRNAAGEETFYKLGLVTGGKGRRVRSLDRLSL</sequence>
<feature type="compositionally biased region" description="Low complexity" evidence="1">
    <location>
        <begin position="74"/>
        <end position="89"/>
    </location>
</feature>
<proteinExistence type="predicted"/>
<reference evidence="2 3" key="1">
    <citation type="submission" date="2013-03" db="EMBL/GenBank/DDBJ databases">
        <title>The Genome Sequence of Exophiala aquamarina CBS 119918.</title>
        <authorList>
            <consortium name="The Broad Institute Genomics Platform"/>
            <person name="Cuomo C."/>
            <person name="de Hoog S."/>
            <person name="Gorbushina A."/>
            <person name="Walker B."/>
            <person name="Young S.K."/>
            <person name="Zeng Q."/>
            <person name="Gargeya S."/>
            <person name="Fitzgerald M."/>
            <person name="Haas B."/>
            <person name="Abouelleil A."/>
            <person name="Allen A.W."/>
            <person name="Alvarado L."/>
            <person name="Arachchi H.M."/>
            <person name="Berlin A.M."/>
            <person name="Chapman S.B."/>
            <person name="Gainer-Dewar J."/>
            <person name="Goldberg J."/>
            <person name="Griggs A."/>
            <person name="Gujja S."/>
            <person name="Hansen M."/>
            <person name="Howarth C."/>
            <person name="Imamovic A."/>
            <person name="Ireland A."/>
            <person name="Larimer J."/>
            <person name="McCowan C."/>
            <person name="Murphy C."/>
            <person name="Pearson M."/>
            <person name="Poon T.W."/>
            <person name="Priest M."/>
            <person name="Roberts A."/>
            <person name="Saif S."/>
            <person name="Shea T."/>
            <person name="Sisk P."/>
            <person name="Sykes S."/>
            <person name="Wortman J."/>
            <person name="Nusbaum C."/>
            <person name="Birren B."/>
        </authorList>
    </citation>
    <scope>NUCLEOTIDE SEQUENCE [LARGE SCALE GENOMIC DNA]</scope>
    <source>
        <strain evidence="2 3">CBS 119918</strain>
    </source>
</reference>
<evidence type="ECO:0000313" key="3">
    <source>
        <dbReference type="Proteomes" id="UP000027920"/>
    </source>
</evidence>
<dbReference type="PANTHER" id="PTHR42095:SF1">
    <property type="entry name" value="YALI0C12166P"/>
    <property type="match status" value="1"/>
</dbReference>
<dbReference type="STRING" id="1182545.A0A072PHN3"/>
<dbReference type="HOGENOM" id="CLU_085820_0_0_1"/>
<evidence type="ECO:0000256" key="1">
    <source>
        <dbReference type="SAM" id="MobiDB-lite"/>
    </source>
</evidence>
<feature type="compositionally biased region" description="Low complexity" evidence="1">
    <location>
        <begin position="123"/>
        <end position="134"/>
    </location>
</feature>
<dbReference type="Proteomes" id="UP000027920">
    <property type="component" value="Unassembled WGS sequence"/>
</dbReference>
<dbReference type="EMBL" id="AMGV01000003">
    <property type="protein sequence ID" value="KEF58783.1"/>
    <property type="molecule type" value="Genomic_DNA"/>
</dbReference>
<feature type="region of interest" description="Disordered" evidence="1">
    <location>
        <begin position="66"/>
        <end position="159"/>
    </location>
</feature>
<dbReference type="VEuPathDB" id="FungiDB:A1O9_03626"/>
<accession>A0A072PHN3</accession>
<dbReference type="AlphaFoldDB" id="A0A072PHN3"/>
<comment type="caution">
    <text evidence="2">The sequence shown here is derived from an EMBL/GenBank/DDBJ whole genome shotgun (WGS) entry which is preliminary data.</text>
</comment>
<dbReference type="PANTHER" id="PTHR42095">
    <property type="entry name" value="YALI0C12166P"/>
    <property type="match status" value="1"/>
</dbReference>
<gene>
    <name evidence="2" type="ORF">A1O9_03626</name>
</gene>
<keyword evidence="3" id="KW-1185">Reference proteome</keyword>
<dbReference type="GeneID" id="25278560"/>
<evidence type="ECO:0000313" key="2">
    <source>
        <dbReference type="EMBL" id="KEF58783.1"/>
    </source>
</evidence>
<organism evidence="2 3">
    <name type="scientific">Exophiala aquamarina CBS 119918</name>
    <dbReference type="NCBI Taxonomy" id="1182545"/>
    <lineage>
        <taxon>Eukaryota</taxon>
        <taxon>Fungi</taxon>
        <taxon>Dikarya</taxon>
        <taxon>Ascomycota</taxon>
        <taxon>Pezizomycotina</taxon>
        <taxon>Eurotiomycetes</taxon>
        <taxon>Chaetothyriomycetidae</taxon>
        <taxon>Chaetothyriales</taxon>
        <taxon>Herpotrichiellaceae</taxon>
        <taxon>Exophiala</taxon>
    </lineage>
</organism>
<protein>
    <submittedName>
        <fullName evidence="2">Uncharacterized protein</fullName>
    </submittedName>
</protein>
<dbReference type="OrthoDB" id="4207123at2759"/>
<feature type="compositionally biased region" description="Polar residues" evidence="1">
    <location>
        <begin position="93"/>
        <end position="115"/>
    </location>
</feature>
<name>A0A072PHN3_9EURO</name>